<dbReference type="Proteomes" id="UP000085678">
    <property type="component" value="Unplaced"/>
</dbReference>
<proteinExistence type="predicted"/>
<keyword evidence="3 11" id="KW-0732">Signal</keyword>
<comment type="subcellular location">
    <subcellularLocation>
        <location evidence="1">Membrane</location>
        <topology evidence="1">Single-pass membrane protein</topology>
    </subcellularLocation>
</comment>
<evidence type="ECO:0000256" key="1">
    <source>
        <dbReference type="ARBA" id="ARBA00004167"/>
    </source>
</evidence>
<dbReference type="InParanoid" id="A0A1S3HWK4"/>
<dbReference type="SMART" id="SM00280">
    <property type="entry name" value="KAZAL"/>
    <property type="match status" value="1"/>
</dbReference>
<evidence type="ECO:0000256" key="6">
    <source>
        <dbReference type="ARBA" id="ARBA00023136"/>
    </source>
</evidence>
<dbReference type="PANTHER" id="PTHR13866">
    <property type="entry name" value="SPARC OSTEONECTIN"/>
    <property type="match status" value="1"/>
</dbReference>
<sequence>MTTMNCLCCFSVVLVCIIFVPTGIHGDTVCASCDRSKCTAVDDCPKGQKLVMDECNCCMSCEDENAPAKIPKRVCRPDQFACATIAQCIPKSWVCDNVPDCIDHSDEKECNYDPCLQITCPRGKVCLLNIQGLPVCRCPSLAICKMKRRKKDVCGRDGVSYASRCHLRVQECNSGKRIRVAHKGPCKKSELLKHNKQDNSQLLGDKKNKKLSRKERRDRRRQRRKEKEQKNRRLRRNHRRFSTF</sequence>
<evidence type="ECO:0000259" key="12">
    <source>
        <dbReference type="PROSITE" id="PS51465"/>
    </source>
</evidence>
<evidence type="ECO:0000256" key="7">
    <source>
        <dbReference type="ARBA" id="ARBA00023157"/>
    </source>
</evidence>
<dbReference type="PROSITE" id="PS51465">
    <property type="entry name" value="KAZAL_2"/>
    <property type="match status" value="1"/>
</dbReference>
<keyword evidence="4" id="KW-0677">Repeat</keyword>
<evidence type="ECO:0000256" key="5">
    <source>
        <dbReference type="ARBA" id="ARBA00022989"/>
    </source>
</evidence>
<dbReference type="OrthoDB" id="192611at2759"/>
<keyword evidence="2" id="KW-0812">Transmembrane</keyword>
<dbReference type="SUPFAM" id="SSF57424">
    <property type="entry name" value="LDL receptor-like module"/>
    <property type="match status" value="1"/>
</dbReference>
<dbReference type="GO" id="GO:0005509">
    <property type="term" value="F:calcium ion binding"/>
    <property type="evidence" value="ECO:0007669"/>
    <property type="project" value="TreeGrafter"/>
</dbReference>
<dbReference type="PROSITE" id="PS50068">
    <property type="entry name" value="LDLRA_2"/>
    <property type="match status" value="1"/>
</dbReference>
<evidence type="ECO:0000256" key="10">
    <source>
        <dbReference type="SAM" id="MobiDB-lite"/>
    </source>
</evidence>
<accession>A0A1S3HWK4</accession>
<keyword evidence="7 9" id="KW-1015">Disulfide bond</keyword>
<organism evidence="13 14">
    <name type="scientific">Lingula anatina</name>
    <name type="common">Brachiopod</name>
    <name type="synonym">Lingula unguis</name>
    <dbReference type="NCBI Taxonomy" id="7574"/>
    <lineage>
        <taxon>Eukaryota</taxon>
        <taxon>Metazoa</taxon>
        <taxon>Spiralia</taxon>
        <taxon>Lophotrochozoa</taxon>
        <taxon>Brachiopoda</taxon>
        <taxon>Linguliformea</taxon>
        <taxon>Lingulata</taxon>
        <taxon>Lingulida</taxon>
        <taxon>Linguloidea</taxon>
        <taxon>Lingulidae</taxon>
        <taxon>Lingula</taxon>
    </lineage>
</organism>
<dbReference type="InterPro" id="IPR036058">
    <property type="entry name" value="Kazal_dom_sf"/>
</dbReference>
<dbReference type="InterPro" id="IPR002350">
    <property type="entry name" value="Kazal_dom"/>
</dbReference>
<feature type="chain" id="PRO_5010360067" evidence="11">
    <location>
        <begin position="27"/>
        <end position="244"/>
    </location>
</feature>
<feature type="compositionally biased region" description="Basic residues" evidence="10">
    <location>
        <begin position="207"/>
        <end position="224"/>
    </location>
</feature>
<comment type="caution">
    <text evidence="9">Lacks conserved residue(s) required for the propagation of feature annotation.</text>
</comment>
<dbReference type="SMART" id="SM00192">
    <property type="entry name" value="LDLa"/>
    <property type="match status" value="1"/>
</dbReference>
<dbReference type="GO" id="GO:0005518">
    <property type="term" value="F:collagen binding"/>
    <property type="evidence" value="ECO:0007669"/>
    <property type="project" value="TreeGrafter"/>
</dbReference>
<dbReference type="InterPro" id="IPR023415">
    <property type="entry name" value="LDLR_class-A_CS"/>
</dbReference>
<evidence type="ECO:0000256" key="9">
    <source>
        <dbReference type="PROSITE-ProRule" id="PRU00124"/>
    </source>
</evidence>
<feature type="disulfide bond" evidence="9">
    <location>
        <begin position="95"/>
        <end position="110"/>
    </location>
</feature>
<dbReference type="STRING" id="7574.A0A1S3HWK4"/>
<dbReference type="Pfam" id="PF07648">
    <property type="entry name" value="Kazal_2"/>
    <property type="match status" value="1"/>
</dbReference>
<feature type="region of interest" description="Disordered" evidence="10">
    <location>
        <begin position="197"/>
        <end position="244"/>
    </location>
</feature>
<evidence type="ECO:0000256" key="2">
    <source>
        <dbReference type="ARBA" id="ARBA00022692"/>
    </source>
</evidence>
<dbReference type="RefSeq" id="XP_013390415.1">
    <property type="nucleotide sequence ID" value="XM_013534961.2"/>
</dbReference>
<dbReference type="Pfam" id="PF00057">
    <property type="entry name" value="Ldl_recept_a"/>
    <property type="match status" value="1"/>
</dbReference>
<dbReference type="AlphaFoldDB" id="A0A1S3HWK4"/>
<keyword evidence="6" id="KW-0472">Membrane</keyword>
<evidence type="ECO:0000256" key="3">
    <source>
        <dbReference type="ARBA" id="ARBA00022729"/>
    </source>
</evidence>
<dbReference type="CDD" id="cd00112">
    <property type="entry name" value="LDLa"/>
    <property type="match status" value="1"/>
</dbReference>
<dbReference type="OMA" id="CCMSCED"/>
<evidence type="ECO:0000313" key="14">
    <source>
        <dbReference type="RefSeq" id="XP_013390415.1"/>
    </source>
</evidence>
<keyword evidence="13" id="KW-1185">Reference proteome</keyword>
<name>A0A1S3HWK4_LINAN</name>
<evidence type="ECO:0000256" key="8">
    <source>
        <dbReference type="ARBA" id="ARBA00023180"/>
    </source>
</evidence>
<dbReference type="CDD" id="cd00104">
    <property type="entry name" value="KAZAL_FS"/>
    <property type="match status" value="1"/>
</dbReference>
<dbReference type="GO" id="GO:0050840">
    <property type="term" value="F:extracellular matrix binding"/>
    <property type="evidence" value="ECO:0007669"/>
    <property type="project" value="TreeGrafter"/>
</dbReference>
<dbReference type="InterPro" id="IPR002172">
    <property type="entry name" value="LDrepeatLR_classA_rpt"/>
</dbReference>
<evidence type="ECO:0000313" key="13">
    <source>
        <dbReference type="Proteomes" id="UP000085678"/>
    </source>
</evidence>
<dbReference type="KEGG" id="lak:106158850"/>
<feature type="compositionally biased region" description="Basic residues" evidence="10">
    <location>
        <begin position="232"/>
        <end position="244"/>
    </location>
</feature>
<dbReference type="GO" id="GO:0005615">
    <property type="term" value="C:extracellular space"/>
    <property type="evidence" value="ECO:0007669"/>
    <property type="project" value="TreeGrafter"/>
</dbReference>
<keyword evidence="5" id="KW-1133">Transmembrane helix</keyword>
<evidence type="ECO:0000256" key="11">
    <source>
        <dbReference type="SAM" id="SignalP"/>
    </source>
</evidence>
<dbReference type="InterPro" id="IPR036055">
    <property type="entry name" value="LDL_receptor-like_sf"/>
</dbReference>
<dbReference type="PROSITE" id="PS01209">
    <property type="entry name" value="LDLRA_1"/>
    <property type="match status" value="1"/>
</dbReference>
<dbReference type="GeneID" id="106158850"/>
<dbReference type="PANTHER" id="PTHR13866:SF14">
    <property type="entry name" value="BM-40"/>
    <property type="match status" value="1"/>
</dbReference>
<gene>
    <name evidence="14" type="primary">LOC106158850</name>
</gene>
<reference evidence="14" key="1">
    <citation type="submission" date="2025-08" db="UniProtKB">
        <authorList>
            <consortium name="RefSeq"/>
        </authorList>
    </citation>
    <scope>IDENTIFICATION</scope>
    <source>
        <tissue evidence="14">Gonads</tissue>
    </source>
</reference>
<dbReference type="Gene3D" id="3.30.60.30">
    <property type="match status" value="1"/>
</dbReference>
<keyword evidence="8" id="KW-0325">Glycoprotein</keyword>
<evidence type="ECO:0000256" key="4">
    <source>
        <dbReference type="ARBA" id="ARBA00022737"/>
    </source>
</evidence>
<dbReference type="SUPFAM" id="SSF100895">
    <property type="entry name" value="Kazal-type serine protease inhibitors"/>
    <property type="match status" value="1"/>
</dbReference>
<feature type="signal peptide" evidence="11">
    <location>
        <begin position="1"/>
        <end position="26"/>
    </location>
</feature>
<protein>
    <submittedName>
        <fullName evidence="14">Follistatin</fullName>
    </submittedName>
</protein>
<dbReference type="GO" id="GO:0016020">
    <property type="term" value="C:membrane"/>
    <property type="evidence" value="ECO:0007669"/>
    <property type="project" value="UniProtKB-SubCell"/>
</dbReference>
<feature type="domain" description="Kazal-like" evidence="12">
    <location>
        <begin position="130"/>
        <end position="188"/>
    </location>
</feature>
<dbReference type="FunFam" id="4.10.400.10:FF:000002">
    <property type="entry name" value="Low-density lipoprotein receptor-related protein 1"/>
    <property type="match status" value="1"/>
</dbReference>
<dbReference type="Gene3D" id="4.10.400.10">
    <property type="entry name" value="Low-density Lipoprotein Receptor"/>
    <property type="match status" value="1"/>
</dbReference>